<dbReference type="CDD" id="cd02516">
    <property type="entry name" value="CDP-ME_synthetase"/>
    <property type="match status" value="1"/>
</dbReference>
<dbReference type="FunFam" id="3.90.550.10:FF:000003">
    <property type="entry name" value="2-C-methyl-D-erythritol 4-phosphate cytidylyltransferase"/>
    <property type="match status" value="1"/>
</dbReference>
<feature type="site" description="Transition state stabilizer" evidence="3">
    <location>
        <position position="15"/>
    </location>
</feature>
<evidence type="ECO:0000313" key="5">
    <source>
        <dbReference type="Proteomes" id="UP000319040"/>
    </source>
</evidence>
<dbReference type="AlphaFoldDB" id="A0A521CM56"/>
<comment type="function">
    <text evidence="3">Catalyzes the formation of 4-diphosphocytidyl-2-C-methyl-D-erythritol from CTP and 2-C-methyl-D-erythritol 4-phosphate (MEP).</text>
</comment>
<dbReference type="PANTHER" id="PTHR32125:SF4">
    <property type="entry name" value="2-C-METHYL-D-ERYTHRITOL 4-PHOSPHATE CYTIDYLYLTRANSFERASE, CHLOROPLASTIC"/>
    <property type="match status" value="1"/>
</dbReference>
<dbReference type="Proteomes" id="UP000319040">
    <property type="component" value="Unassembled WGS sequence"/>
</dbReference>
<dbReference type="GO" id="GO:0019288">
    <property type="term" value="P:isopentenyl diphosphate biosynthetic process, methylerythritol 4-phosphate pathway"/>
    <property type="evidence" value="ECO:0007669"/>
    <property type="project" value="UniProtKB-UniRule"/>
</dbReference>
<dbReference type="SUPFAM" id="SSF53448">
    <property type="entry name" value="Nucleotide-diphospho-sugar transferases"/>
    <property type="match status" value="1"/>
</dbReference>
<dbReference type="InterPro" id="IPR029044">
    <property type="entry name" value="Nucleotide-diphossugar_trans"/>
</dbReference>
<dbReference type="OrthoDB" id="9806837at2"/>
<dbReference type="InterPro" id="IPR034683">
    <property type="entry name" value="IspD/TarI"/>
</dbReference>
<evidence type="ECO:0000313" key="4">
    <source>
        <dbReference type="EMBL" id="SMO60445.1"/>
    </source>
</evidence>
<dbReference type="HAMAP" id="MF_00108">
    <property type="entry name" value="IspD"/>
    <property type="match status" value="1"/>
</dbReference>
<comment type="similarity">
    <text evidence="3">Belongs to the IspD/TarI cytidylyltransferase family. IspD subfamily.</text>
</comment>
<comment type="pathway">
    <text evidence="3">Isoprenoid biosynthesis; isopentenyl diphosphate biosynthesis via DXP pathway; isopentenyl diphosphate from 1-deoxy-D-xylulose 5-phosphate: step 2/6.</text>
</comment>
<sequence length="228" mass="25445">MKKSVIVVAGGSGSRMQSDLPKQFIKWCGKPILMHTIQQLVEFDRHMEIILVLPKNQVELWDELCEAYNFTVEHTLTYGGATRFESVKNGLEKVSEDCLVGVHDGVRPLVSAQTLKNCFDTAAKYGSAIPVIDAIESIRELGDFGSRAVARANYKMVQTPQVFFSSKLKEAYHQTYRDFFTDDASVYEAAGNTVSLAKGNRENIKITTPMDLLVGEALKHPSLPSRRE</sequence>
<organism evidence="4 5">
    <name type="scientific">Saccharicrinis carchari</name>
    <dbReference type="NCBI Taxonomy" id="1168039"/>
    <lineage>
        <taxon>Bacteria</taxon>
        <taxon>Pseudomonadati</taxon>
        <taxon>Bacteroidota</taxon>
        <taxon>Bacteroidia</taxon>
        <taxon>Marinilabiliales</taxon>
        <taxon>Marinilabiliaceae</taxon>
        <taxon>Saccharicrinis</taxon>
    </lineage>
</organism>
<dbReference type="UniPathway" id="UPA00056">
    <property type="reaction ID" value="UER00093"/>
</dbReference>
<protein>
    <recommendedName>
        <fullName evidence="3">2-C-methyl-D-erythritol 4-phosphate cytidylyltransferase</fullName>
        <ecNumber evidence="3">2.7.7.60</ecNumber>
    </recommendedName>
    <alternativeName>
        <fullName evidence="3">4-diphosphocytidyl-2C-methyl-D-erythritol synthase</fullName>
    </alternativeName>
    <alternativeName>
        <fullName evidence="3">MEP cytidylyltransferase</fullName>
        <shortName evidence="3">MCT</shortName>
    </alternativeName>
</protein>
<keyword evidence="5" id="KW-1185">Reference proteome</keyword>
<evidence type="ECO:0000256" key="3">
    <source>
        <dbReference type="HAMAP-Rule" id="MF_00108"/>
    </source>
</evidence>
<name>A0A521CM56_SACCC</name>
<dbReference type="PANTHER" id="PTHR32125">
    <property type="entry name" value="2-C-METHYL-D-ERYTHRITOL 4-PHOSPHATE CYTIDYLYLTRANSFERASE, CHLOROPLASTIC"/>
    <property type="match status" value="1"/>
</dbReference>
<dbReference type="EC" id="2.7.7.60" evidence="3"/>
<dbReference type="EMBL" id="FXTB01000003">
    <property type="protein sequence ID" value="SMO60445.1"/>
    <property type="molecule type" value="Genomic_DNA"/>
</dbReference>
<feature type="site" description="Positions MEP for the nucleophilic attack" evidence="3">
    <location>
        <position position="151"/>
    </location>
</feature>
<accession>A0A521CM56</accession>
<evidence type="ECO:0000256" key="2">
    <source>
        <dbReference type="ARBA" id="ARBA00022695"/>
    </source>
</evidence>
<dbReference type="Pfam" id="PF01128">
    <property type="entry name" value="IspD"/>
    <property type="match status" value="1"/>
</dbReference>
<dbReference type="Gene3D" id="3.90.550.10">
    <property type="entry name" value="Spore Coat Polysaccharide Biosynthesis Protein SpsA, Chain A"/>
    <property type="match status" value="1"/>
</dbReference>
<feature type="site" description="Transition state stabilizer" evidence="3">
    <location>
        <position position="22"/>
    </location>
</feature>
<dbReference type="GO" id="GO:0050518">
    <property type="term" value="F:2-C-methyl-D-erythritol 4-phosphate cytidylyltransferase activity"/>
    <property type="evidence" value="ECO:0007669"/>
    <property type="project" value="UniProtKB-UniRule"/>
</dbReference>
<dbReference type="NCBIfam" id="NF001186">
    <property type="entry name" value="PRK00155.2-3"/>
    <property type="match status" value="1"/>
</dbReference>
<dbReference type="RefSeq" id="WP_142532976.1">
    <property type="nucleotide sequence ID" value="NZ_FXTB01000003.1"/>
</dbReference>
<keyword evidence="3" id="KW-0414">Isoprene biosynthesis</keyword>
<comment type="catalytic activity">
    <reaction evidence="3">
        <text>2-C-methyl-D-erythritol 4-phosphate + CTP + H(+) = 4-CDP-2-C-methyl-D-erythritol + diphosphate</text>
        <dbReference type="Rhea" id="RHEA:13429"/>
        <dbReference type="ChEBI" id="CHEBI:15378"/>
        <dbReference type="ChEBI" id="CHEBI:33019"/>
        <dbReference type="ChEBI" id="CHEBI:37563"/>
        <dbReference type="ChEBI" id="CHEBI:57823"/>
        <dbReference type="ChEBI" id="CHEBI:58262"/>
        <dbReference type="EC" id="2.7.7.60"/>
    </reaction>
</comment>
<dbReference type="InterPro" id="IPR001228">
    <property type="entry name" value="IspD"/>
</dbReference>
<dbReference type="InterPro" id="IPR050088">
    <property type="entry name" value="IspD/TarI_cytidylyltransf_bact"/>
</dbReference>
<evidence type="ECO:0000256" key="1">
    <source>
        <dbReference type="ARBA" id="ARBA00022679"/>
    </source>
</evidence>
<reference evidence="4 5" key="1">
    <citation type="submission" date="2017-05" db="EMBL/GenBank/DDBJ databases">
        <authorList>
            <person name="Varghese N."/>
            <person name="Submissions S."/>
        </authorList>
    </citation>
    <scope>NUCLEOTIDE SEQUENCE [LARGE SCALE GENOMIC DNA]</scope>
    <source>
        <strain evidence="4 5">DSM 27040</strain>
    </source>
</reference>
<keyword evidence="1 3" id="KW-0808">Transferase</keyword>
<keyword evidence="2 3" id="KW-0548">Nucleotidyltransferase</keyword>
<gene>
    <name evidence="3" type="primary">ispD</name>
    <name evidence="4" type="ORF">SAMN06265379_103279</name>
</gene>
<proteinExistence type="inferred from homology"/>
<feature type="site" description="Positions MEP for the nucleophilic attack" evidence="3">
    <location>
        <position position="205"/>
    </location>
</feature>